<dbReference type="EMBL" id="MVFC01000054">
    <property type="protein sequence ID" value="OON71550.1"/>
    <property type="molecule type" value="Genomic_DNA"/>
</dbReference>
<feature type="domain" description="Carrier" evidence="1">
    <location>
        <begin position="1"/>
        <end position="73"/>
    </location>
</feature>
<evidence type="ECO:0000259" key="1">
    <source>
        <dbReference type="PROSITE" id="PS50075"/>
    </source>
</evidence>
<dbReference type="Gene3D" id="1.10.1200.10">
    <property type="entry name" value="ACP-like"/>
    <property type="match status" value="1"/>
</dbReference>
<organism evidence="2 3">
    <name type="scientific">Streptomyces tsukubensis</name>
    <dbReference type="NCBI Taxonomy" id="83656"/>
    <lineage>
        <taxon>Bacteria</taxon>
        <taxon>Bacillati</taxon>
        <taxon>Actinomycetota</taxon>
        <taxon>Actinomycetes</taxon>
        <taxon>Kitasatosporales</taxon>
        <taxon>Streptomycetaceae</taxon>
        <taxon>Streptomyces</taxon>
    </lineage>
</organism>
<dbReference type="SUPFAM" id="SSF47336">
    <property type="entry name" value="ACP-like"/>
    <property type="match status" value="1"/>
</dbReference>
<dbReference type="PROSITE" id="PS50075">
    <property type="entry name" value="CARRIER"/>
    <property type="match status" value="1"/>
</dbReference>
<dbReference type="Proteomes" id="UP000190539">
    <property type="component" value="Unassembled WGS sequence"/>
</dbReference>
<dbReference type="STRING" id="83656.B1H18_33345"/>
<dbReference type="AlphaFoldDB" id="A0A1V3ZZX5"/>
<sequence length="76" mass="8170">MRALEELVADVLGVPVAEVDEETGPATAGQWTSLRHVRIIAAAGREYGLRLTPRQARSCRSVGDLRAVLRTEGISA</sequence>
<evidence type="ECO:0000313" key="3">
    <source>
        <dbReference type="Proteomes" id="UP000190539"/>
    </source>
</evidence>
<comment type="caution">
    <text evidence="2">The sequence shown here is derived from an EMBL/GenBank/DDBJ whole genome shotgun (WGS) entry which is preliminary data.</text>
</comment>
<gene>
    <name evidence="2" type="ORF">B1H18_33345</name>
</gene>
<dbReference type="InterPro" id="IPR009081">
    <property type="entry name" value="PP-bd_ACP"/>
</dbReference>
<accession>A0A1V3ZZX5</accession>
<name>A0A1V3ZZX5_9ACTN</name>
<dbReference type="Pfam" id="PF00550">
    <property type="entry name" value="PP-binding"/>
    <property type="match status" value="1"/>
</dbReference>
<dbReference type="OrthoDB" id="3192566at2"/>
<keyword evidence="3" id="KW-1185">Reference proteome</keyword>
<reference evidence="2 3" key="1">
    <citation type="submission" date="2017-02" db="EMBL/GenBank/DDBJ databases">
        <title>Draft Genome Sequence of Streptomyces tsukubaensis F601, a Producer of the immunosuppressant tacrolimus FK506.</title>
        <authorList>
            <person name="Zong G."/>
            <person name="Zhong C."/>
            <person name="Fu J."/>
            <person name="Qin R."/>
            <person name="Cao G."/>
        </authorList>
    </citation>
    <scope>NUCLEOTIDE SEQUENCE [LARGE SCALE GENOMIC DNA]</scope>
    <source>
        <strain evidence="2 3">F601</strain>
    </source>
</reference>
<dbReference type="InterPro" id="IPR036736">
    <property type="entry name" value="ACP-like_sf"/>
</dbReference>
<evidence type="ECO:0000313" key="2">
    <source>
        <dbReference type="EMBL" id="OON71550.1"/>
    </source>
</evidence>
<protein>
    <submittedName>
        <fullName evidence="2">Phosphopantetheine-binding protein</fullName>
    </submittedName>
</protein>
<proteinExistence type="predicted"/>
<dbReference type="RefSeq" id="WP_077974227.1">
    <property type="nucleotide sequence ID" value="NZ_CP045178.1"/>
</dbReference>